<comment type="caution">
    <text evidence="2">The sequence shown here is derived from an EMBL/GenBank/DDBJ whole genome shotgun (WGS) entry which is preliminary data.</text>
</comment>
<keyword evidence="1" id="KW-0472">Membrane</keyword>
<keyword evidence="1" id="KW-0812">Transmembrane</keyword>
<evidence type="ECO:0000313" key="2">
    <source>
        <dbReference type="EMBL" id="KHN66684.1"/>
    </source>
</evidence>
<organism evidence="2 3">
    <name type="scientific">Acinetobacter oleivorans</name>
    <dbReference type="NCBI Taxonomy" id="1148157"/>
    <lineage>
        <taxon>Bacteria</taxon>
        <taxon>Pseudomonadati</taxon>
        <taxon>Pseudomonadota</taxon>
        <taxon>Gammaproteobacteria</taxon>
        <taxon>Moraxellales</taxon>
        <taxon>Moraxellaceae</taxon>
        <taxon>Acinetobacter</taxon>
    </lineage>
</organism>
<reference evidence="2 3" key="1">
    <citation type="submission" date="2014-03" db="EMBL/GenBank/DDBJ databases">
        <title>Genome sequence of the diesel-degrader and plant-growth promoter Acinetobacter oleivorans PF-1 isolated from the roots of poplar tree.</title>
        <authorList>
            <person name="Gkorezis P."/>
            <person name="van Hamme J."/>
            <person name="Rineau F."/>
            <person name="Vangronsveld J."/>
            <person name="Francetti A."/>
        </authorList>
    </citation>
    <scope>NUCLEOTIDE SEQUENCE [LARGE SCALE GENOMIC DNA]</scope>
    <source>
        <strain evidence="2 3">PF1</strain>
    </source>
</reference>
<evidence type="ECO:0000256" key="1">
    <source>
        <dbReference type="SAM" id="Phobius"/>
    </source>
</evidence>
<proteinExistence type="predicted"/>
<evidence type="ECO:0000313" key="3">
    <source>
        <dbReference type="Proteomes" id="UP000031012"/>
    </source>
</evidence>
<feature type="transmembrane region" description="Helical" evidence="1">
    <location>
        <begin position="35"/>
        <end position="50"/>
    </location>
</feature>
<feature type="transmembrane region" description="Helical" evidence="1">
    <location>
        <begin position="57"/>
        <end position="76"/>
    </location>
</feature>
<dbReference type="Proteomes" id="UP000031012">
    <property type="component" value="Unassembled WGS sequence"/>
</dbReference>
<dbReference type="AlphaFoldDB" id="A0A0B2UBU8"/>
<feature type="transmembrane region" description="Helical" evidence="1">
    <location>
        <begin position="108"/>
        <end position="126"/>
    </location>
</feature>
<feature type="transmembrane region" description="Helical" evidence="1">
    <location>
        <begin position="12"/>
        <end position="29"/>
    </location>
</feature>
<dbReference type="EMBL" id="JHQK01000010">
    <property type="protein sequence ID" value="KHN66684.1"/>
    <property type="molecule type" value="Genomic_DNA"/>
</dbReference>
<sequence length="136" mass="15948">MSKLLIHRAKNKFIIGVAWMILVIPILAIATTTDIIYSPIIFILLVFYLRKERKHILAVAFLYGFFVFYHPYFYFIRWFESFIRGDIPLKECLELIYSLIKSRLTTNFSTPLAVLAVLAIPSIYLINLRNKLNDSK</sequence>
<name>A0A0B2UBU8_9GAMM</name>
<keyword evidence="1" id="KW-1133">Transmembrane helix</keyword>
<gene>
    <name evidence="2" type="ORF">DH17_01160</name>
</gene>
<accession>A0A0B2UBU8</accession>
<protein>
    <submittedName>
        <fullName evidence="2">Uncharacterized protein</fullName>
    </submittedName>
</protein>